<sequence>MKLSRVSLVLSLLLFCFAYTAHAQNAALPHGMIYGTQPDTAVMMDAPKLREFMGKKTRITTAIKGKVIKVTKAKGGWFELDAGNGEIITAHFSRGGINLPLNIKDRVVIIDGVAKKNFIADDEQHFAGDTTTYKTHSKELPRISFEVKGLMVYQ</sequence>
<protein>
    <recommendedName>
        <fullName evidence="4">DUF4920 domain-containing protein</fullName>
    </recommendedName>
</protein>
<gene>
    <name evidence="2" type="ORF">GCM10023149_27630</name>
</gene>
<dbReference type="InterPro" id="IPR032577">
    <property type="entry name" value="DUF4920"/>
</dbReference>
<dbReference type="RefSeq" id="WP_345211685.1">
    <property type="nucleotide sequence ID" value="NZ_BAABFT010000006.1"/>
</dbReference>
<keyword evidence="1" id="KW-0732">Signal</keyword>
<feature type="chain" id="PRO_5045275176" description="DUF4920 domain-containing protein" evidence="1">
    <location>
        <begin position="24"/>
        <end position="154"/>
    </location>
</feature>
<evidence type="ECO:0008006" key="4">
    <source>
        <dbReference type="Google" id="ProtNLM"/>
    </source>
</evidence>
<keyword evidence="3" id="KW-1185">Reference proteome</keyword>
<evidence type="ECO:0000313" key="2">
    <source>
        <dbReference type="EMBL" id="GAA4325355.1"/>
    </source>
</evidence>
<organism evidence="2 3">
    <name type="scientific">Mucilaginibacter gynuensis</name>
    <dbReference type="NCBI Taxonomy" id="1302236"/>
    <lineage>
        <taxon>Bacteria</taxon>
        <taxon>Pseudomonadati</taxon>
        <taxon>Bacteroidota</taxon>
        <taxon>Sphingobacteriia</taxon>
        <taxon>Sphingobacteriales</taxon>
        <taxon>Sphingobacteriaceae</taxon>
        <taxon>Mucilaginibacter</taxon>
    </lineage>
</organism>
<evidence type="ECO:0000313" key="3">
    <source>
        <dbReference type="Proteomes" id="UP001500582"/>
    </source>
</evidence>
<evidence type="ECO:0000256" key="1">
    <source>
        <dbReference type="SAM" id="SignalP"/>
    </source>
</evidence>
<name>A0ABP8GJ76_9SPHI</name>
<dbReference type="EMBL" id="BAABFT010000006">
    <property type="protein sequence ID" value="GAA4325355.1"/>
    <property type="molecule type" value="Genomic_DNA"/>
</dbReference>
<comment type="caution">
    <text evidence="2">The sequence shown here is derived from an EMBL/GenBank/DDBJ whole genome shotgun (WGS) entry which is preliminary data.</text>
</comment>
<feature type="signal peptide" evidence="1">
    <location>
        <begin position="1"/>
        <end position="23"/>
    </location>
</feature>
<accession>A0ABP8GJ76</accession>
<dbReference type="Proteomes" id="UP001500582">
    <property type="component" value="Unassembled WGS sequence"/>
</dbReference>
<dbReference type="Pfam" id="PF16267">
    <property type="entry name" value="DUF4920"/>
    <property type="match status" value="1"/>
</dbReference>
<reference evidence="3" key="1">
    <citation type="journal article" date="2019" name="Int. J. Syst. Evol. Microbiol.">
        <title>The Global Catalogue of Microorganisms (GCM) 10K type strain sequencing project: providing services to taxonomists for standard genome sequencing and annotation.</title>
        <authorList>
            <consortium name="The Broad Institute Genomics Platform"/>
            <consortium name="The Broad Institute Genome Sequencing Center for Infectious Disease"/>
            <person name="Wu L."/>
            <person name="Ma J."/>
        </authorList>
    </citation>
    <scope>NUCLEOTIDE SEQUENCE [LARGE SCALE GENOMIC DNA]</scope>
    <source>
        <strain evidence="3">JCM 17705</strain>
    </source>
</reference>
<proteinExistence type="predicted"/>